<dbReference type="InterPro" id="IPR032710">
    <property type="entry name" value="NTF2-like_dom_sf"/>
</dbReference>
<dbReference type="Pfam" id="PF14534">
    <property type="entry name" value="DUF4440"/>
    <property type="match status" value="1"/>
</dbReference>
<dbReference type="InterPro" id="IPR011944">
    <property type="entry name" value="Steroid_delta5-4_isomerase"/>
</dbReference>
<dbReference type="Gene3D" id="3.10.450.50">
    <property type="match status" value="1"/>
</dbReference>
<evidence type="ECO:0000313" key="3">
    <source>
        <dbReference type="Proteomes" id="UP000482960"/>
    </source>
</evidence>
<reference evidence="2 3" key="1">
    <citation type="submission" date="2020-03" db="EMBL/GenBank/DDBJ databases">
        <title>Whole genome shotgun sequence of Phytohabitans rumicis NBRC 108638.</title>
        <authorList>
            <person name="Komaki H."/>
            <person name="Tamura T."/>
        </authorList>
    </citation>
    <scope>NUCLEOTIDE SEQUENCE [LARGE SCALE GENOMIC DNA]</scope>
    <source>
        <strain evidence="2 3">NBRC 108638</strain>
    </source>
</reference>
<gene>
    <name evidence="2" type="ORF">Prum_101500</name>
</gene>
<dbReference type="NCBIfam" id="TIGR02246">
    <property type="entry name" value="SgcJ/EcaC family oxidoreductase"/>
    <property type="match status" value="1"/>
</dbReference>
<protein>
    <recommendedName>
        <fullName evidence="1">DUF4440 domain-containing protein</fullName>
    </recommendedName>
</protein>
<feature type="domain" description="DUF4440" evidence="1">
    <location>
        <begin position="18"/>
        <end position="127"/>
    </location>
</feature>
<dbReference type="InterPro" id="IPR027843">
    <property type="entry name" value="DUF4440"/>
</dbReference>
<dbReference type="AlphaFoldDB" id="A0A6V8LNR0"/>
<evidence type="ECO:0000313" key="2">
    <source>
        <dbReference type="EMBL" id="GFJ96508.1"/>
    </source>
</evidence>
<sequence>MTTSITDLRTAEEAARGVVKAVGKAWGDNNPDGFADAYTEDATMILSGDRFFRGREVIRKVAQQQFSSAHKGTTLLQNVVDLRFVGTDTAVIITEGGVLAPGETEPAPDRAIRATWVLAKKPDQKWYIAAYQNTRNADTQLPGA</sequence>
<organism evidence="2 3">
    <name type="scientific">Phytohabitans rumicis</name>
    <dbReference type="NCBI Taxonomy" id="1076125"/>
    <lineage>
        <taxon>Bacteria</taxon>
        <taxon>Bacillati</taxon>
        <taxon>Actinomycetota</taxon>
        <taxon>Actinomycetes</taxon>
        <taxon>Micromonosporales</taxon>
        <taxon>Micromonosporaceae</taxon>
    </lineage>
</organism>
<dbReference type="EMBL" id="BLPG01000002">
    <property type="protein sequence ID" value="GFJ96508.1"/>
    <property type="molecule type" value="Genomic_DNA"/>
</dbReference>
<dbReference type="RefSeq" id="WP_173086232.1">
    <property type="nucleotide sequence ID" value="NZ_BAABJB010000008.1"/>
</dbReference>
<accession>A0A6V8LNR0</accession>
<dbReference type="SUPFAM" id="SSF54427">
    <property type="entry name" value="NTF2-like"/>
    <property type="match status" value="1"/>
</dbReference>
<name>A0A6V8LNR0_9ACTN</name>
<evidence type="ECO:0000259" key="1">
    <source>
        <dbReference type="Pfam" id="PF14534"/>
    </source>
</evidence>
<keyword evidence="3" id="KW-1185">Reference proteome</keyword>
<comment type="caution">
    <text evidence="2">The sequence shown here is derived from an EMBL/GenBank/DDBJ whole genome shotgun (WGS) entry which is preliminary data.</text>
</comment>
<reference evidence="2 3" key="2">
    <citation type="submission" date="2020-03" db="EMBL/GenBank/DDBJ databases">
        <authorList>
            <person name="Ichikawa N."/>
            <person name="Kimura A."/>
            <person name="Kitahashi Y."/>
            <person name="Uohara A."/>
        </authorList>
    </citation>
    <scope>NUCLEOTIDE SEQUENCE [LARGE SCALE GENOMIC DNA]</scope>
    <source>
        <strain evidence="2 3">NBRC 108638</strain>
    </source>
</reference>
<proteinExistence type="predicted"/>
<dbReference type="Proteomes" id="UP000482960">
    <property type="component" value="Unassembled WGS sequence"/>
</dbReference>